<organism evidence="12 13">
    <name type="scientific">Natronocella acetinitrilica</name>
    <dbReference type="NCBI Taxonomy" id="414046"/>
    <lineage>
        <taxon>Bacteria</taxon>
        <taxon>Pseudomonadati</taxon>
        <taxon>Pseudomonadota</taxon>
        <taxon>Gammaproteobacteria</taxon>
        <taxon>Chromatiales</taxon>
        <taxon>Ectothiorhodospiraceae</taxon>
        <taxon>Natronocella</taxon>
    </lineage>
</organism>
<dbReference type="PRINTS" id="PR00081">
    <property type="entry name" value="GDHRDH"/>
</dbReference>
<name>A0AAE3G7M4_9GAMM</name>
<reference evidence="12" key="1">
    <citation type="submission" date="2022-03" db="EMBL/GenBank/DDBJ databases">
        <title>Genomic Encyclopedia of Type Strains, Phase III (KMG-III): the genomes of soil and plant-associated and newly described type strains.</title>
        <authorList>
            <person name="Whitman W."/>
        </authorList>
    </citation>
    <scope>NUCLEOTIDE SEQUENCE</scope>
    <source>
        <strain evidence="12">ANL 6-2</strain>
    </source>
</reference>
<dbReference type="EC" id="1.5.1.50" evidence="7"/>
<keyword evidence="3" id="KW-0521">NADP</keyword>
<comment type="catalytic activity">
    <reaction evidence="11">
        <text>7,8-dihydromonapterin + NADPH + H(+) = 5,6,7,8-tetrahydromonapterin + NADP(+)</text>
        <dbReference type="Rhea" id="RHEA:34847"/>
        <dbReference type="ChEBI" id="CHEBI:15378"/>
        <dbReference type="ChEBI" id="CHEBI:57783"/>
        <dbReference type="ChEBI" id="CHEBI:58349"/>
        <dbReference type="ChEBI" id="CHEBI:71175"/>
        <dbReference type="ChEBI" id="CHEBI:71177"/>
        <dbReference type="EC" id="1.5.1.50"/>
    </reaction>
</comment>
<evidence type="ECO:0000256" key="7">
    <source>
        <dbReference type="ARBA" id="ARBA00039145"/>
    </source>
</evidence>
<protein>
    <recommendedName>
        <fullName evidence="8">Dihydromonapterin reductase</fullName>
        <ecNumber evidence="1">1.5.1.3</ecNumber>
        <ecNumber evidence="7">1.5.1.50</ecNumber>
    </recommendedName>
    <alternativeName>
        <fullName evidence="9">Dihydrofolate reductase</fullName>
    </alternativeName>
</protein>
<dbReference type="GO" id="GO:0004146">
    <property type="term" value="F:dihydrofolate reductase activity"/>
    <property type="evidence" value="ECO:0007669"/>
    <property type="project" value="UniProtKB-EC"/>
</dbReference>
<dbReference type="InterPro" id="IPR020904">
    <property type="entry name" value="Sc_DH/Rdtase_CS"/>
</dbReference>
<evidence type="ECO:0000256" key="11">
    <source>
        <dbReference type="ARBA" id="ARBA00049376"/>
    </source>
</evidence>
<dbReference type="Gene3D" id="3.40.50.720">
    <property type="entry name" value="NAD(P)-binding Rossmann-like Domain"/>
    <property type="match status" value="1"/>
</dbReference>
<dbReference type="NCBIfam" id="NF005066">
    <property type="entry name" value="PRK06483.1"/>
    <property type="match status" value="1"/>
</dbReference>
<dbReference type="GO" id="GO:0006730">
    <property type="term" value="P:one-carbon metabolic process"/>
    <property type="evidence" value="ECO:0007669"/>
    <property type="project" value="UniProtKB-KW"/>
</dbReference>
<evidence type="ECO:0000256" key="3">
    <source>
        <dbReference type="ARBA" id="ARBA00022857"/>
    </source>
</evidence>
<evidence type="ECO:0000256" key="4">
    <source>
        <dbReference type="ARBA" id="ARBA00023002"/>
    </source>
</evidence>
<dbReference type="PANTHER" id="PTHR43639:SF6">
    <property type="entry name" value="DIHYDROMONAPTERIN REDUCTASE"/>
    <property type="match status" value="1"/>
</dbReference>
<evidence type="ECO:0000256" key="10">
    <source>
        <dbReference type="ARBA" id="ARBA00048873"/>
    </source>
</evidence>
<comment type="catalytic activity">
    <reaction evidence="10">
        <text>(6S)-5,6,7,8-tetrahydrofolate + NADP(+) = 7,8-dihydrofolate + NADPH + H(+)</text>
        <dbReference type="Rhea" id="RHEA:15009"/>
        <dbReference type="ChEBI" id="CHEBI:15378"/>
        <dbReference type="ChEBI" id="CHEBI:57451"/>
        <dbReference type="ChEBI" id="CHEBI:57453"/>
        <dbReference type="ChEBI" id="CHEBI:57783"/>
        <dbReference type="ChEBI" id="CHEBI:58349"/>
        <dbReference type="EC" id="1.5.1.3"/>
    </reaction>
</comment>
<evidence type="ECO:0000256" key="6">
    <source>
        <dbReference type="ARBA" id="ARBA00038212"/>
    </source>
</evidence>
<dbReference type="EC" id="1.5.1.3" evidence="1"/>
<comment type="function">
    <text evidence="5">Catalyzes the reduction of dihydromonapterin to tetrahydromonapterin. Also has lower activity with dihydrofolate.</text>
</comment>
<dbReference type="Pfam" id="PF13561">
    <property type="entry name" value="adh_short_C2"/>
    <property type="match status" value="1"/>
</dbReference>
<evidence type="ECO:0000313" key="13">
    <source>
        <dbReference type="Proteomes" id="UP001205843"/>
    </source>
</evidence>
<keyword evidence="2" id="KW-0554">One-carbon metabolism</keyword>
<evidence type="ECO:0000313" key="12">
    <source>
        <dbReference type="EMBL" id="MCP1676538.1"/>
    </source>
</evidence>
<dbReference type="Proteomes" id="UP001205843">
    <property type="component" value="Unassembled WGS sequence"/>
</dbReference>
<comment type="caution">
    <text evidence="12">The sequence shown here is derived from an EMBL/GenBank/DDBJ whole genome shotgun (WGS) entry which is preliminary data.</text>
</comment>
<dbReference type="SUPFAM" id="SSF51735">
    <property type="entry name" value="NAD(P)-binding Rossmann-fold domains"/>
    <property type="match status" value="1"/>
</dbReference>
<keyword evidence="4 12" id="KW-0560">Oxidoreductase</keyword>
<sequence length="235" mass="25697">MQAPVLITGAAQRTGLHLARRFMEEGQPVVMTYRRRRPLIDELAADGVICLQADFTTTAGIFAFIDALQRQVTDLRAVIHNASTWSPDAPGEAGARQFADLFHVHMQAPYLINMACRDLLEASDRPADIIHFTDFVVNKGSSKHAAYAATKAGLDNLTRSFAAMFAPRIKVNAIAPALLEFNEGDDEAYRQKARGKSALGIVPGFEVAYQTVRYLMDNSYVTGATLPLDGGRGVR</sequence>
<proteinExistence type="inferred from homology"/>
<evidence type="ECO:0000256" key="2">
    <source>
        <dbReference type="ARBA" id="ARBA00022563"/>
    </source>
</evidence>
<dbReference type="EMBL" id="JALJXV010000009">
    <property type="protein sequence ID" value="MCP1676538.1"/>
    <property type="molecule type" value="Genomic_DNA"/>
</dbReference>
<dbReference type="AlphaFoldDB" id="A0AAE3G7M4"/>
<comment type="similarity">
    <text evidence="6">Belongs to the short-chain dehydrogenases/reductases (SDR) family. FolM subfamily.</text>
</comment>
<evidence type="ECO:0000256" key="1">
    <source>
        <dbReference type="ARBA" id="ARBA00012856"/>
    </source>
</evidence>
<dbReference type="InterPro" id="IPR036291">
    <property type="entry name" value="NAD(P)-bd_dom_sf"/>
</dbReference>
<evidence type="ECO:0000256" key="8">
    <source>
        <dbReference type="ARBA" id="ARBA00039631"/>
    </source>
</evidence>
<evidence type="ECO:0000256" key="5">
    <source>
        <dbReference type="ARBA" id="ARBA00037508"/>
    </source>
</evidence>
<dbReference type="RefSeq" id="WP_253482971.1">
    <property type="nucleotide sequence ID" value="NZ_JALJXV010000009.1"/>
</dbReference>
<dbReference type="PANTHER" id="PTHR43639">
    <property type="entry name" value="OXIDOREDUCTASE, SHORT-CHAIN DEHYDROGENASE/REDUCTASE FAMILY (AFU_ORTHOLOGUE AFUA_5G02870)"/>
    <property type="match status" value="1"/>
</dbReference>
<keyword evidence="13" id="KW-1185">Reference proteome</keyword>
<evidence type="ECO:0000256" key="9">
    <source>
        <dbReference type="ARBA" id="ARBA00042299"/>
    </source>
</evidence>
<gene>
    <name evidence="12" type="ORF">J2T57_003699</name>
</gene>
<dbReference type="InterPro" id="IPR002347">
    <property type="entry name" value="SDR_fam"/>
</dbReference>
<dbReference type="PROSITE" id="PS00061">
    <property type="entry name" value="ADH_SHORT"/>
    <property type="match status" value="1"/>
</dbReference>
<accession>A0AAE3G7M4</accession>